<organism evidence="2 3">
    <name type="scientific">Gymnopilus dilepis</name>
    <dbReference type="NCBI Taxonomy" id="231916"/>
    <lineage>
        <taxon>Eukaryota</taxon>
        <taxon>Fungi</taxon>
        <taxon>Dikarya</taxon>
        <taxon>Basidiomycota</taxon>
        <taxon>Agaricomycotina</taxon>
        <taxon>Agaricomycetes</taxon>
        <taxon>Agaricomycetidae</taxon>
        <taxon>Agaricales</taxon>
        <taxon>Agaricineae</taxon>
        <taxon>Hymenogastraceae</taxon>
        <taxon>Gymnopilus</taxon>
    </lineage>
</organism>
<dbReference type="AlphaFoldDB" id="A0A409Y430"/>
<feature type="compositionally biased region" description="Polar residues" evidence="1">
    <location>
        <begin position="8"/>
        <end position="20"/>
    </location>
</feature>
<accession>A0A409Y430</accession>
<proteinExistence type="predicted"/>
<dbReference type="EMBL" id="NHYE01001203">
    <property type="protein sequence ID" value="PPQ97749.1"/>
    <property type="molecule type" value="Genomic_DNA"/>
</dbReference>
<feature type="compositionally biased region" description="Polar residues" evidence="1">
    <location>
        <begin position="65"/>
        <end position="74"/>
    </location>
</feature>
<feature type="compositionally biased region" description="Low complexity" evidence="1">
    <location>
        <begin position="22"/>
        <end position="34"/>
    </location>
</feature>
<protein>
    <submittedName>
        <fullName evidence="2">Uncharacterized protein</fullName>
    </submittedName>
</protein>
<evidence type="ECO:0000313" key="2">
    <source>
        <dbReference type="EMBL" id="PPQ97749.1"/>
    </source>
</evidence>
<gene>
    <name evidence="2" type="ORF">CVT26_001798</name>
</gene>
<reference evidence="2 3" key="1">
    <citation type="journal article" date="2018" name="Evol. Lett.">
        <title>Horizontal gene cluster transfer increased hallucinogenic mushroom diversity.</title>
        <authorList>
            <person name="Reynolds H.T."/>
            <person name="Vijayakumar V."/>
            <person name="Gluck-Thaler E."/>
            <person name="Korotkin H.B."/>
            <person name="Matheny P.B."/>
            <person name="Slot J.C."/>
        </authorList>
    </citation>
    <scope>NUCLEOTIDE SEQUENCE [LARGE SCALE GENOMIC DNA]</scope>
    <source>
        <strain evidence="2 3">SRW20</strain>
    </source>
</reference>
<dbReference type="InParanoid" id="A0A409Y430"/>
<comment type="caution">
    <text evidence="2">The sequence shown here is derived from an EMBL/GenBank/DDBJ whole genome shotgun (WGS) entry which is preliminary data.</text>
</comment>
<keyword evidence="3" id="KW-1185">Reference proteome</keyword>
<dbReference type="Proteomes" id="UP000284706">
    <property type="component" value="Unassembled WGS sequence"/>
</dbReference>
<evidence type="ECO:0000256" key="1">
    <source>
        <dbReference type="SAM" id="MobiDB-lite"/>
    </source>
</evidence>
<name>A0A409Y430_9AGAR</name>
<feature type="compositionally biased region" description="Low complexity" evidence="1">
    <location>
        <begin position="102"/>
        <end position="116"/>
    </location>
</feature>
<feature type="region of interest" description="Disordered" evidence="1">
    <location>
        <begin position="1"/>
        <end position="34"/>
    </location>
</feature>
<feature type="region of interest" description="Disordered" evidence="1">
    <location>
        <begin position="47"/>
        <end position="119"/>
    </location>
</feature>
<evidence type="ECO:0000313" key="3">
    <source>
        <dbReference type="Proteomes" id="UP000284706"/>
    </source>
</evidence>
<sequence length="197" mass="21440">MHTPEPQLLNSRPPFTSGTYEISPISKSKGKSKLLAPAAGKLQAIVTTHDVTPTRPRQIPFSPAFPSNSNNHSQFLPRHLGSRGEGSQEQQAKYSRGPAEQSASTSSHTKHSTSSAPMSQVTYQDAAPGYGDISVRHNHRIRLMFIGRIGDATGPIYDEATNDPVSFSLLEGRIRLRASPPETLARIYSGQSGHPDW</sequence>